<gene>
    <name evidence="1" type="ORF">M408DRAFT_35623</name>
</gene>
<proteinExistence type="predicted"/>
<evidence type="ECO:0000313" key="1">
    <source>
        <dbReference type="EMBL" id="KIM28126.1"/>
    </source>
</evidence>
<sequence length="73" mass="8779">MWSFVHRERRSVLELQDTNNLVESWHRALKVHFLDGKRNHRVDVVCQRLVEVALDHFRTREARQIAGFEGRNL</sequence>
<keyword evidence="2" id="KW-1185">Reference proteome</keyword>
<organism evidence="1 2">
    <name type="scientific">Serendipita vermifera MAFF 305830</name>
    <dbReference type="NCBI Taxonomy" id="933852"/>
    <lineage>
        <taxon>Eukaryota</taxon>
        <taxon>Fungi</taxon>
        <taxon>Dikarya</taxon>
        <taxon>Basidiomycota</taxon>
        <taxon>Agaricomycotina</taxon>
        <taxon>Agaricomycetes</taxon>
        <taxon>Sebacinales</taxon>
        <taxon>Serendipitaceae</taxon>
        <taxon>Serendipita</taxon>
    </lineage>
</organism>
<dbReference type="Proteomes" id="UP000054097">
    <property type="component" value="Unassembled WGS sequence"/>
</dbReference>
<dbReference type="HOGENOM" id="CLU_2711793_0_0_1"/>
<dbReference type="STRING" id="933852.A0A0C3B9M9"/>
<reference evidence="1 2" key="1">
    <citation type="submission" date="2014-04" db="EMBL/GenBank/DDBJ databases">
        <authorList>
            <consortium name="DOE Joint Genome Institute"/>
            <person name="Kuo A."/>
            <person name="Zuccaro A."/>
            <person name="Kohler A."/>
            <person name="Nagy L.G."/>
            <person name="Floudas D."/>
            <person name="Copeland A."/>
            <person name="Barry K.W."/>
            <person name="Cichocki N."/>
            <person name="Veneault-Fourrey C."/>
            <person name="LaButti K."/>
            <person name="Lindquist E.A."/>
            <person name="Lipzen A."/>
            <person name="Lundell T."/>
            <person name="Morin E."/>
            <person name="Murat C."/>
            <person name="Sun H."/>
            <person name="Tunlid A."/>
            <person name="Henrissat B."/>
            <person name="Grigoriev I.V."/>
            <person name="Hibbett D.S."/>
            <person name="Martin F."/>
            <person name="Nordberg H.P."/>
            <person name="Cantor M.N."/>
            <person name="Hua S.X."/>
        </authorList>
    </citation>
    <scope>NUCLEOTIDE SEQUENCE [LARGE SCALE GENOMIC DNA]</scope>
    <source>
        <strain evidence="1 2">MAFF 305830</strain>
    </source>
</reference>
<feature type="non-terminal residue" evidence="1">
    <location>
        <position position="73"/>
    </location>
</feature>
<name>A0A0C3B9M9_SERVB</name>
<dbReference type="OrthoDB" id="3247294at2759"/>
<reference evidence="2" key="2">
    <citation type="submission" date="2015-01" db="EMBL/GenBank/DDBJ databases">
        <title>Evolutionary Origins and Diversification of the Mycorrhizal Mutualists.</title>
        <authorList>
            <consortium name="DOE Joint Genome Institute"/>
            <consortium name="Mycorrhizal Genomics Consortium"/>
            <person name="Kohler A."/>
            <person name="Kuo A."/>
            <person name="Nagy L.G."/>
            <person name="Floudas D."/>
            <person name="Copeland A."/>
            <person name="Barry K.W."/>
            <person name="Cichocki N."/>
            <person name="Veneault-Fourrey C."/>
            <person name="LaButti K."/>
            <person name="Lindquist E.A."/>
            <person name="Lipzen A."/>
            <person name="Lundell T."/>
            <person name="Morin E."/>
            <person name="Murat C."/>
            <person name="Riley R."/>
            <person name="Ohm R."/>
            <person name="Sun H."/>
            <person name="Tunlid A."/>
            <person name="Henrissat B."/>
            <person name="Grigoriev I.V."/>
            <person name="Hibbett D.S."/>
            <person name="Martin F."/>
        </authorList>
    </citation>
    <scope>NUCLEOTIDE SEQUENCE [LARGE SCALE GENOMIC DNA]</scope>
    <source>
        <strain evidence="2">MAFF 305830</strain>
    </source>
</reference>
<evidence type="ECO:0000313" key="2">
    <source>
        <dbReference type="Proteomes" id="UP000054097"/>
    </source>
</evidence>
<protein>
    <submittedName>
        <fullName evidence="1">Uncharacterized protein</fullName>
    </submittedName>
</protein>
<dbReference type="AlphaFoldDB" id="A0A0C3B9M9"/>
<accession>A0A0C3B9M9</accession>
<dbReference type="EMBL" id="KN824295">
    <property type="protein sequence ID" value="KIM28126.1"/>
    <property type="molecule type" value="Genomic_DNA"/>
</dbReference>